<reference evidence="3" key="2">
    <citation type="submission" date="2020-05" db="UniProtKB">
        <authorList>
            <consortium name="EnsemblMetazoa"/>
        </authorList>
    </citation>
    <scope>IDENTIFICATION</scope>
    <source>
        <strain evidence="3">wikel</strain>
    </source>
</reference>
<dbReference type="HOGENOM" id="CLU_2852165_0_0_1"/>
<dbReference type="VEuPathDB" id="VectorBase:ISCW006414"/>
<feature type="transmembrane region" description="Helical" evidence="1">
    <location>
        <begin position="20"/>
        <end position="41"/>
    </location>
</feature>
<dbReference type="AlphaFoldDB" id="B7PLU0"/>
<dbReference type="EnsemblMetazoa" id="ISCW006414-RA">
    <property type="protein sequence ID" value="ISCW006414-PA"/>
    <property type="gene ID" value="ISCW006414"/>
</dbReference>
<dbReference type="Proteomes" id="UP000001555">
    <property type="component" value="Unassembled WGS sequence"/>
</dbReference>
<name>B7PLU0_IXOSC</name>
<protein>
    <submittedName>
        <fullName evidence="2 3">Uncharacterized protein</fullName>
    </submittedName>
</protein>
<accession>B7PLU0</accession>
<reference evidence="2 4" key="1">
    <citation type="submission" date="2008-03" db="EMBL/GenBank/DDBJ databases">
        <title>Annotation of Ixodes scapularis.</title>
        <authorList>
            <consortium name="Ixodes scapularis Genome Project Consortium"/>
            <person name="Caler E."/>
            <person name="Hannick L.I."/>
            <person name="Bidwell S."/>
            <person name="Joardar V."/>
            <person name="Thiagarajan M."/>
            <person name="Amedeo P."/>
            <person name="Galinsky K.J."/>
            <person name="Schobel S."/>
            <person name="Inman J."/>
            <person name="Hostetler J."/>
            <person name="Miller J."/>
            <person name="Hammond M."/>
            <person name="Megy K."/>
            <person name="Lawson D."/>
            <person name="Kodira C."/>
            <person name="Sutton G."/>
            <person name="Meyer J."/>
            <person name="Hill C.A."/>
            <person name="Birren B."/>
            <person name="Nene V."/>
            <person name="Collins F."/>
            <person name="Alarcon-Chaidez F."/>
            <person name="Wikel S."/>
            <person name="Strausberg R."/>
        </authorList>
    </citation>
    <scope>NUCLEOTIDE SEQUENCE [LARGE SCALE GENOMIC DNA]</scope>
    <source>
        <strain evidence="4">Wikel</strain>
        <strain evidence="2">Wikel colony</strain>
    </source>
</reference>
<keyword evidence="1" id="KW-1133">Transmembrane helix</keyword>
<organism>
    <name type="scientific">Ixodes scapularis</name>
    <name type="common">Black-legged tick</name>
    <name type="synonym">Deer tick</name>
    <dbReference type="NCBI Taxonomy" id="6945"/>
    <lineage>
        <taxon>Eukaryota</taxon>
        <taxon>Metazoa</taxon>
        <taxon>Ecdysozoa</taxon>
        <taxon>Arthropoda</taxon>
        <taxon>Chelicerata</taxon>
        <taxon>Arachnida</taxon>
        <taxon>Acari</taxon>
        <taxon>Parasitiformes</taxon>
        <taxon>Ixodida</taxon>
        <taxon>Ixodoidea</taxon>
        <taxon>Ixodidae</taxon>
        <taxon>Ixodinae</taxon>
        <taxon>Ixodes</taxon>
    </lineage>
</organism>
<dbReference type="PaxDb" id="6945-B7PLU0"/>
<proteinExistence type="predicted"/>
<gene>
    <name evidence="2" type="ORF">IscW_ISCW006414</name>
</gene>
<evidence type="ECO:0000313" key="3">
    <source>
        <dbReference type="EnsemblMetazoa" id="ISCW006414-PA"/>
    </source>
</evidence>
<keyword evidence="4" id="KW-1185">Reference proteome</keyword>
<evidence type="ECO:0000256" key="1">
    <source>
        <dbReference type="SAM" id="Phobius"/>
    </source>
</evidence>
<evidence type="ECO:0000313" key="4">
    <source>
        <dbReference type="Proteomes" id="UP000001555"/>
    </source>
</evidence>
<dbReference type="EMBL" id="ABJB010560914">
    <property type="status" value="NOT_ANNOTATED_CDS"/>
    <property type="molecule type" value="Genomic_DNA"/>
</dbReference>
<sequence length="65" mass="6806">MEAVSAKDTGRAPSARTLAALALAAAALLLVGLVVGLLLYAHWLLQERRATPPFFALPGNIARLP</sequence>
<keyword evidence="1" id="KW-0472">Membrane</keyword>
<dbReference type="EMBL" id="DS743277">
    <property type="protein sequence ID" value="EEC07562.1"/>
    <property type="molecule type" value="Genomic_DNA"/>
</dbReference>
<evidence type="ECO:0000313" key="2">
    <source>
        <dbReference type="EMBL" id="EEC07562.1"/>
    </source>
</evidence>
<keyword evidence="1" id="KW-0812">Transmembrane</keyword>
<dbReference type="InParanoid" id="B7PLU0"/>